<keyword evidence="2" id="KW-1185">Reference proteome</keyword>
<dbReference type="PANTHER" id="PTHR23028">
    <property type="entry name" value="ACETYLTRANSFERASE"/>
    <property type="match status" value="1"/>
</dbReference>
<sequence length="229" mass="26567">IQPGNGSARILILGNSYAVRAADFLRPMLQPMAKEILLFAQLGTHILTEGAAPYKNAWHRVIEGMKPDVTWVITREPELATKPLTVPIEMDPTFQYARDTLEFISQHSKQVVVDYQSVGSMLFDMKWSRFKLLRRISQGKLKFDDFKVTEEAWTKFNRNETLRMDKIDNSKLIKHRISENQCTAGYCYFYNPANLHVYYADIFGHATSELMELLRPSYNDVIEELKKRL</sequence>
<proteinExistence type="predicted"/>
<evidence type="ECO:0000313" key="1">
    <source>
        <dbReference type="EMBL" id="GMR46367.1"/>
    </source>
</evidence>
<evidence type="ECO:0008006" key="3">
    <source>
        <dbReference type="Google" id="ProtNLM"/>
    </source>
</evidence>
<protein>
    <recommendedName>
        <fullName evidence="3">SGNH domain-containing protein</fullName>
    </recommendedName>
</protein>
<name>A0AAN5CKZ1_9BILA</name>
<dbReference type="InterPro" id="IPR050879">
    <property type="entry name" value="Acyltransferase_3"/>
</dbReference>
<accession>A0AAN5CKZ1</accession>
<reference evidence="2" key="1">
    <citation type="submission" date="2022-10" db="EMBL/GenBank/DDBJ databases">
        <title>Genome assembly of Pristionchus species.</title>
        <authorList>
            <person name="Yoshida K."/>
            <person name="Sommer R.J."/>
        </authorList>
    </citation>
    <scope>NUCLEOTIDE SEQUENCE [LARGE SCALE GENOMIC DNA]</scope>
    <source>
        <strain evidence="2">RS5460</strain>
    </source>
</reference>
<feature type="non-terminal residue" evidence="1">
    <location>
        <position position="1"/>
    </location>
</feature>
<dbReference type="Proteomes" id="UP001328107">
    <property type="component" value="Unassembled WGS sequence"/>
</dbReference>
<dbReference type="GO" id="GO:0016020">
    <property type="term" value="C:membrane"/>
    <property type="evidence" value="ECO:0007669"/>
    <property type="project" value="TreeGrafter"/>
</dbReference>
<evidence type="ECO:0000313" key="2">
    <source>
        <dbReference type="Proteomes" id="UP001328107"/>
    </source>
</evidence>
<dbReference type="EMBL" id="BTRK01000004">
    <property type="protein sequence ID" value="GMR46367.1"/>
    <property type="molecule type" value="Genomic_DNA"/>
</dbReference>
<organism evidence="1 2">
    <name type="scientific">Pristionchus mayeri</name>
    <dbReference type="NCBI Taxonomy" id="1317129"/>
    <lineage>
        <taxon>Eukaryota</taxon>
        <taxon>Metazoa</taxon>
        <taxon>Ecdysozoa</taxon>
        <taxon>Nematoda</taxon>
        <taxon>Chromadorea</taxon>
        <taxon>Rhabditida</taxon>
        <taxon>Rhabditina</taxon>
        <taxon>Diplogasteromorpha</taxon>
        <taxon>Diplogasteroidea</taxon>
        <taxon>Neodiplogasteridae</taxon>
        <taxon>Pristionchus</taxon>
    </lineage>
</organism>
<gene>
    <name evidence="1" type="ORF">PMAYCL1PPCAC_16562</name>
</gene>
<feature type="non-terminal residue" evidence="1">
    <location>
        <position position="229"/>
    </location>
</feature>
<dbReference type="PANTHER" id="PTHR23028:SF53">
    <property type="entry name" value="ACYL_TRANSF_3 DOMAIN-CONTAINING PROTEIN"/>
    <property type="match status" value="1"/>
</dbReference>
<dbReference type="AlphaFoldDB" id="A0AAN5CKZ1"/>
<comment type="caution">
    <text evidence="1">The sequence shown here is derived from an EMBL/GenBank/DDBJ whole genome shotgun (WGS) entry which is preliminary data.</text>
</comment>
<dbReference type="GO" id="GO:0000271">
    <property type="term" value="P:polysaccharide biosynthetic process"/>
    <property type="evidence" value="ECO:0007669"/>
    <property type="project" value="TreeGrafter"/>
</dbReference>